<keyword evidence="3 6" id="KW-0812">Transmembrane</keyword>
<dbReference type="PANTHER" id="PTHR43652">
    <property type="entry name" value="BASIC AMINO ACID ANTIPORTER YFCC-RELATED"/>
    <property type="match status" value="1"/>
</dbReference>
<evidence type="ECO:0000256" key="2">
    <source>
        <dbReference type="ARBA" id="ARBA00022475"/>
    </source>
</evidence>
<evidence type="ECO:0000256" key="4">
    <source>
        <dbReference type="ARBA" id="ARBA00022989"/>
    </source>
</evidence>
<dbReference type="AlphaFoldDB" id="A0A173ZJ49"/>
<name>A0A173ZJ49_9CLOT</name>
<dbReference type="InterPro" id="IPR018385">
    <property type="entry name" value="C4_dicarb_anaerob_car-like"/>
</dbReference>
<feature type="transmembrane region" description="Helical" evidence="6">
    <location>
        <begin position="457"/>
        <end position="475"/>
    </location>
</feature>
<proteinExistence type="predicted"/>
<reference evidence="7 8" key="1">
    <citation type="submission" date="2015-09" db="EMBL/GenBank/DDBJ databases">
        <authorList>
            <consortium name="Pathogen Informatics"/>
        </authorList>
    </citation>
    <scope>NUCLEOTIDE SEQUENCE [LARGE SCALE GENOMIC DNA]</scope>
    <source>
        <strain evidence="7 8">2789STDY5834856</strain>
    </source>
</reference>
<feature type="transmembrane region" description="Helical" evidence="6">
    <location>
        <begin position="292"/>
        <end position="312"/>
    </location>
</feature>
<feature type="transmembrane region" description="Helical" evidence="6">
    <location>
        <begin position="21"/>
        <end position="42"/>
    </location>
</feature>
<feature type="transmembrane region" description="Helical" evidence="6">
    <location>
        <begin position="324"/>
        <end position="344"/>
    </location>
</feature>
<dbReference type="EMBL" id="CYZX01000002">
    <property type="protein sequence ID" value="CUN76251.1"/>
    <property type="molecule type" value="Genomic_DNA"/>
</dbReference>
<evidence type="ECO:0000256" key="3">
    <source>
        <dbReference type="ARBA" id="ARBA00022692"/>
    </source>
</evidence>
<dbReference type="PANTHER" id="PTHR43652:SF2">
    <property type="entry name" value="BASIC AMINO ACID ANTIPORTER YFCC-RELATED"/>
    <property type="match status" value="1"/>
</dbReference>
<evidence type="ECO:0000313" key="8">
    <source>
        <dbReference type="Proteomes" id="UP000095594"/>
    </source>
</evidence>
<organism evidence="7 8">
    <name type="scientific">Clostridium disporicum</name>
    <dbReference type="NCBI Taxonomy" id="84024"/>
    <lineage>
        <taxon>Bacteria</taxon>
        <taxon>Bacillati</taxon>
        <taxon>Bacillota</taxon>
        <taxon>Clostridia</taxon>
        <taxon>Eubacteriales</taxon>
        <taxon>Clostridiaceae</taxon>
        <taxon>Clostridium</taxon>
    </lineage>
</organism>
<feature type="transmembrane region" description="Helical" evidence="6">
    <location>
        <begin position="127"/>
        <end position="144"/>
    </location>
</feature>
<evidence type="ECO:0000313" key="7">
    <source>
        <dbReference type="EMBL" id="CUN76251.1"/>
    </source>
</evidence>
<evidence type="ECO:0000256" key="6">
    <source>
        <dbReference type="SAM" id="Phobius"/>
    </source>
</evidence>
<comment type="subcellular location">
    <subcellularLocation>
        <location evidence="1">Cell membrane</location>
        <topology evidence="1">Multi-pass membrane protein</topology>
    </subcellularLocation>
</comment>
<feature type="transmembrane region" description="Helical" evidence="6">
    <location>
        <begin position="269"/>
        <end position="286"/>
    </location>
</feature>
<dbReference type="InterPro" id="IPR051679">
    <property type="entry name" value="DASS-Related_Transporters"/>
</dbReference>
<protein>
    <submittedName>
        <fullName evidence="7">C4-dicarboxylate anaerobic carrier</fullName>
    </submittedName>
</protein>
<feature type="transmembrane region" description="Helical" evidence="6">
    <location>
        <begin position="173"/>
        <end position="192"/>
    </location>
</feature>
<feature type="transmembrane region" description="Helical" evidence="6">
    <location>
        <begin position="380"/>
        <end position="402"/>
    </location>
</feature>
<feature type="transmembrane region" description="Helical" evidence="6">
    <location>
        <begin position="350"/>
        <end position="373"/>
    </location>
</feature>
<feature type="transmembrane region" description="Helical" evidence="6">
    <location>
        <begin position="422"/>
        <end position="445"/>
    </location>
</feature>
<keyword evidence="2" id="KW-1003">Cell membrane</keyword>
<keyword evidence="4 6" id="KW-1133">Transmembrane helix</keyword>
<keyword evidence="5 6" id="KW-0472">Membrane</keyword>
<gene>
    <name evidence="7" type="ORF">ERS852471_00484</name>
</gene>
<dbReference type="Pfam" id="PF03606">
    <property type="entry name" value="DcuC"/>
    <property type="match status" value="1"/>
</dbReference>
<feature type="transmembrane region" description="Helical" evidence="6">
    <location>
        <begin position="150"/>
        <end position="166"/>
    </location>
</feature>
<dbReference type="RefSeq" id="WP_055263543.1">
    <property type="nucleotide sequence ID" value="NZ_CABIXQ010000002.1"/>
</dbReference>
<evidence type="ECO:0000256" key="5">
    <source>
        <dbReference type="ARBA" id="ARBA00023136"/>
    </source>
</evidence>
<dbReference type="GO" id="GO:0005886">
    <property type="term" value="C:plasma membrane"/>
    <property type="evidence" value="ECO:0007669"/>
    <property type="project" value="UniProtKB-SubCell"/>
</dbReference>
<feature type="transmembrane region" description="Helical" evidence="6">
    <location>
        <begin position="212"/>
        <end position="230"/>
    </location>
</feature>
<sequence>MLNLQKKQNNSDDVMKKEIKMPHTLVIIFGIILLVAVATYFVPGGAYERVVNEAGRTVVVDGTFSYIESNPQGLFAILQAPFEGIISAAEIIAFLFIVGGAINVVSRTKAIDLGIVKLVDKLKGREILIIPILTFIFSIGGAVFGMSEEAIPFITLLLPLMLALGYDSILTVAVTYLACILGFSTAMLNPFTVHIAQNIAGVEVGSGVGFRTIAWCITTTVGIILLMLYAKKIKKDPTKSLVYESDKKKKEKLDLNVNSHEEFTIKHKVILSLLAVSIGVIVWGVLAKGFYISEIAAVFLAMGLISGIIGRLSVNDMADAFIEGAKGMIGAAVIIGCAKGIVILAENAQIIDTVLFGLVGLIGKLPSLIAAYLMYIVQMIVNFFIISGSGQAAVTMPLLAPLGDLVGVQRQLSVLIFQLGDGFSNAIFPTSGILIASLGLAGVPYSKWLKWILPIQAVMFTLSIGFITVAMMINWA</sequence>
<accession>A0A173ZJ49</accession>
<dbReference type="Proteomes" id="UP000095594">
    <property type="component" value="Unassembled WGS sequence"/>
</dbReference>
<dbReference type="OrthoDB" id="255482at2"/>
<feature type="transmembrane region" description="Helical" evidence="6">
    <location>
        <begin position="85"/>
        <end position="106"/>
    </location>
</feature>
<evidence type="ECO:0000256" key="1">
    <source>
        <dbReference type="ARBA" id="ARBA00004651"/>
    </source>
</evidence>